<organism evidence="2">
    <name type="scientific">Siphoviridae sp. ctqPo10</name>
    <dbReference type="NCBI Taxonomy" id="2827948"/>
    <lineage>
        <taxon>Viruses</taxon>
        <taxon>Duplodnaviria</taxon>
        <taxon>Heunggongvirae</taxon>
        <taxon>Uroviricota</taxon>
        <taxon>Caudoviricetes</taxon>
    </lineage>
</organism>
<feature type="transmembrane region" description="Helical" evidence="1">
    <location>
        <begin position="6"/>
        <end position="24"/>
    </location>
</feature>
<protein>
    <submittedName>
        <fullName evidence="2">Uncharacterized protein</fullName>
    </submittedName>
</protein>
<accession>A0A8S5SUK9</accession>
<keyword evidence="1" id="KW-0812">Transmembrane</keyword>
<reference evidence="2" key="1">
    <citation type="journal article" date="2021" name="Proc. Natl. Acad. Sci. U.S.A.">
        <title>A Catalog of Tens of Thousands of Viruses from Human Metagenomes Reveals Hidden Associations with Chronic Diseases.</title>
        <authorList>
            <person name="Tisza M.J."/>
            <person name="Buck C.B."/>
        </authorList>
    </citation>
    <scope>NUCLEOTIDE SEQUENCE</scope>
    <source>
        <strain evidence="2">CtqPo10</strain>
    </source>
</reference>
<name>A0A8S5SUK9_9CAUD</name>
<keyword evidence="1" id="KW-0472">Membrane</keyword>
<dbReference type="EMBL" id="BK032682">
    <property type="protein sequence ID" value="DAF54640.1"/>
    <property type="molecule type" value="Genomic_DNA"/>
</dbReference>
<evidence type="ECO:0000313" key="2">
    <source>
        <dbReference type="EMBL" id="DAF54640.1"/>
    </source>
</evidence>
<sequence length="35" mass="4052">MSLLYLLLYIVYSLFVFIFASHCMKSIQTLSTTTC</sequence>
<evidence type="ECO:0000256" key="1">
    <source>
        <dbReference type="SAM" id="Phobius"/>
    </source>
</evidence>
<proteinExistence type="predicted"/>
<keyword evidence="1" id="KW-1133">Transmembrane helix</keyword>